<protein>
    <submittedName>
        <fullName evidence="1">Uncharacterized protein</fullName>
    </submittedName>
</protein>
<dbReference type="EMBL" id="BJYD01000017">
    <property type="protein sequence ID" value="GEN53641.1"/>
    <property type="molecule type" value="Genomic_DNA"/>
</dbReference>
<keyword evidence="2" id="KW-1185">Reference proteome</keyword>
<dbReference type="AlphaFoldDB" id="A0A511WTE0"/>
<name>A0A511WTE0_9BACI</name>
<reference evidence="1 2" key="1">
    <citation type="submission" date="2019-07" db="EMBL/GenBank/DDBJ databases">
        <title>Whole genome shotgun sequence of Halobacillus faecis NBRC 103569.</title>
        <authorList>
            <person name="Hosoyama A."/>
            <person name="Uohara A."/>
            <person name="Ohji S."/>
            <person name="Ichikawa N."/>
        </authorList>
    </citation>
    <scope>NUCLEOTIDE SEQUENCE [LARGE SCALE GENOMIC DNA]</scope>
    <source>
        <strain evidence="1 2">NBRC 103569</strain>
    </source>
</reference>
<accession>A0A511WTE0</accession>
<proteinExistence type="predicted"/>
<evidence type="ECO:0000313" key="2">
    <source>
        <dbReference type="Proteomes" id="UP000321886"/>
    </source>
</evidence>
<organism evidence="1 2">
    <name type="scientific">Halobacillus faecis</name>
    <dbReference type="NCBI Taxonomy" id="360184"/>
    <lineage>
        <taxon>Bacteria</taxon>
        <taxon>Bacillati</taxon>
        <taxon>Bacillota</taxon>
        <taxon>Bacilli</taxon>
        <taxon>Bacillales</taxon>
        <taxon>Bacillaceae</taxon>
        <taxon>Halobacillus</taxon>
    </lineage>
</organism>
<sequence>MIRALSGIDDYIYFRYAFITKCKRLQHYLSCTDFFEGVFFENGFAKGSFWIGRHLLQIDKSRRNGE</sequence>
<gene>
    <name evidence="1" type="ORF">HFA01_19030</name>
</gene>
<dbReference type="Proteomes" id="UP000321886">
    <property type="component" value="Unassembled WGS sequence"/>
</dbReference>
<comment type="caution">
    <text evidence="1">The sequence shown here is derived from an EMBL/GenBank/DDBJ whole genome shotgun (WGS) entry which is preliminary data.</text>
</comment>
<evidence type="ECO:0000313" key="1">
    <source>
        <dbReference type="EMBL" id="GEN53641.1"/>
    </source>
</evidence>